<dbReference type="Proteomes" id="UP001165308">
    <property type="component" value="Unassembled WGS sequence"/>
</dbReference>
<feature type="transmembrane region" description="Helical" evidence="1">
    <location>
        <begin position="28"/>
        <end position="52"/>
    </location>
</feature>
<dbReference type="RefSeq" id="WP_250080845.1">
    <property type="nucleotide sequence ID" value="NZ_JAMJPJ010000009.1"/>
</dbReference>
<evidence type="ECO:0000313" key="3">
    <source>
        <dbReference type="Proteomes" id="UP001165308"/>
    </source>
</evidence>
<accession>A0ABT0SPS9</accession>
<keyword evidence="1" id="KW-1133">Transmembrane helix</keyword>
<dbReference type="EMBL" id="JAMJPJ010000009">
    <property type="protein sequence ID" value="MCL7929832.1"/>
    <property type="molecule type" value="Genomic_DNA"/>
</dbReference>
<comment type="caution">
    <text evidence="2">The sequence shown here is derived from an EMBL/GenBank/DDBJ whole genome shotgun (WGS) entry which is preliminary data.</text>
</comment>
<evidence type="ECO:0008006" key="4">
    <source>
        <dbReference type="Google" id="ProtNLM"/>
    </source>
</evidence>
<sequence>MSNTDVSNTDRPDSDVTRDETRMPQVLYALYLAGLITANLTTLIGVVFAYVYRKEAAPWLKEHYRYLIRTFWIGLLYFCIVFTLSVLTVVGSLLGLLLAVWLVVRCVTGWLTLRKGEPPARPGSWLW</sequence>
<proteinExistence type="predicted"/>
<name>A0ABT0SPS9_9GAMM</name>
<evidence type="ECO:0000313" key="2">
    <source>
        <dbReference type="EMBL" id="MCL7929832.1"/>
    </source>
</evidence>
<keyword evidence="1" id="KW-0812">Transmembrane</keyword>
<keyword evidence="1" id="KW-0472">Membrane</keyword>
<evidence type="ECO:0000256" key="1">
    <source>
        <dbReference type="SAM" id="Phobius"/>
    </source>
</evidence>
<keyword evidence="3" id="KW-1185">Reference proteome</keyword>
<feature type="transmembrane region" description="Helical" evidence="1">
    <location>
        <begin position="64"/>
        <end position="87"/>
    </location>
</feature>
<protein>
    <recommendedName>
        <fullName evidence="4">DUF4870 domain-containing protein</fullName>
    </recommendedName>
</protein>
<reference evidence="2" key="1">
    <citation type="submission" date="2022-05" db="EMBL/GenBank/DDBJ databases">
        <title>Halomonas geminus sp. nov. and Halomonas llamarensis sp. nov. isolated from high-altitude salars of the Atacama Desert.</title>
        <authorList>
            <person name="Hintersatz C."/>
            <person name="Rojas L.A."/>
            <person name="Wei T.-S."/>
            <person name="Kutschke S."/>
            <person name="Lehmann F."/>
            <person name="Jain R."/>
            <person name="Pollmann K."/>
        </authorList>
    </citation>
    <scope>NUCLEOTIDE SEQUENCE</scope>
    <source>
        <strain evidence="2">ATCHA</strain>
    </source>
</reference>
<organism evidence="2 3">
    <name type="scientific">Halomonas llamarensis</name>
    <dbReference type="NCBI Taxonomy" id="2945104"/>
    <lineage>
        <taxon>Bacteria</taxon>
        <taxon>Pseudomonadati</taxon>
        <taxon>Pseudomonadota</taxon>
        <taxon>Gammaproteobacteria</taxon>
        <taxon>Oceanospirillales</taxon>
        <taxon>Halomonadaceae</taxon>
        <taxon>Halomonas</taxon>
    </lineage>
</organism>
<gene>
    <name evidence="2" type="ORF">M8006_07540</name>
</gene>